<organism evidence="1 2">
    <name type="scientific">Flammeovirga aprica JL-4</name>
    <dbReference type="NCBI Taxonomy" id="694437"/>
    <lineage>
        <taxon>Bacteria</taxon>
        <taxon>Pseudomonadati</taxon>
        <taxon>Bacteroidota</taxon>
        <taxon>Cytophagia</taxon>
        <taxon>Cytophagales</taxon>
        <taxon>Flammeovirgaceae</taxon>
        <taxon>Flammeovirga</taxon>
    </lineage>
</organism>
<keyword evidence="2" id="KW-1185">Reference proteome</keyword>
<gene>
    <name evidence="1" type="ORF">HHU12_20755</name>
</gene>
<name>A0A7X9RXC9_9BACT</name>
<protein>
    <submittedName>
        <fullName evidence="1">Uncharacterized protein</fullName>
    </submittedName>
</protein>
<dbReference type="RefSeq" id="WP_169658655.1">
    <property type="nucleotide sequence ID" value="NZ_JABANE010000063.1"/>
</dbReference>
<comment type="caution">
    <text evidence="1">The sequence shown here is derived from an EMBL/GenBank/DDBJ whole genome shotgun (WGS) entry which is preliminary data.</text>
</comment>
<sequence length="66" mass="7784">MSISFNIMRVGRTYKLINYGEVFIFETLSITPNDDYLIKIVDTLEQCYLSELYQFGKGKDFMIDEI</sequence>
<accession>A0A7X9RXC9</accession>
<dbReference type="EMBL" id="JABANE010000063">
    <property type="protein sequence ID" value="NME70418.1"/>
    <property type="molecule type" value="Genomic_DNA"/>
</dbReference>
<dbReference type="AlphaFoldDB" id="A0A7X9RXC9"/>
<evidence type="ECO:0000313" key="2">
    <source>
        <dbReference type="Proteomes" id="UP000576082"/>
    </source>
</evidence>
<dbReference type="Proteomes" id="UP000576082">
    <property type="component" value="Unassembled WGS sequence"/>
</dbReference>
<proteinExistence type="predicted"/>
<evidence type="ECO:0000313" key="1">
    <source>
        <dbReference type="EMBL" id="NME70418.1"/>
    </source>
</evidence>
<reference evidence="1 2" key="1">
    <citation type="submission" date="2020-04" db="EMBL/GenBank/DDBJ databases">
        <title>Flammeovirga sp. SR4, a novel species isolated from seawater.</title>
        <authorList>
            <person name="Wang X."/>
        </authorList>
    </citation>
    <scope>NUCLEOTIDE SEQUENCE [LARGE SCALE GENOMIC DNA]</scope>
    <source>
        <strain evidence="1 2">ATCC 23126</strain>
    </source>
</reference>